<dbReference type="GO" id="GO:0004497">
    <property type="term" value="F:monooxygenase activity"/>
    <property type="evidence" value="ECO:0007669"/>
    <property type="project" value="UniProtKB-ARBA"/>
</dbReference>
<dbReference type="GO" id="GO:0016705">
    <property type="term" value="F:oxidoreductase activity, acting on paired donors, with incorporation or reduction of molecular oxygen"/>
    <property type="evidence" value="ECO:0007669"/>
    <property type="project" value="UniProtKB-ARBA"/>
</dbReference>
<dbReference type="PROSITE" id="PS51296">
    <property type="entry name" value="RIESKE"/>
    <property type="match status" value="1"/>
</dbReference>
<reference evidence="6" key="1">
    <citation type="submission" date="2020-11" db="EMBL/GenBank/DDBJ databases">
        <title>Sequencing the genomes of 1000 actinobacteria strains.</title>
        <authorList>
            <person name="Klenk H.-P."/>
        </authorList>
    </citation>
    <scope>NUCLEOTIDE SEQUENCE</scope>
    <source>
        <strain evidence="6">DSM 26152</strain>
    </source>
</reference>
<dbReference type="SUPFAM" id="SSF50022">
    <property type="entry name" value="ISP domain"/>
    <property type="match status" value="1"/>
</dbReference>
<evidence type="ECO:0000256" key="1">
    <source>
        <dbReference type="ARBA" id="ARBA00022714"/>
    </source>
</evidence>
<evidence type="ECO:0000256" key="3">
    <source>
        <dbReference type="ARBA" id="ARBA00023004"/>
    </source>
</evidence>
<dbReference type="InterPro" id="IPR017941">
    <property type="entry name" value="Rieske_2Fe-2S"/>
</dbReference>
<gene>
    <name evidence="6" type="ORF">IW252_001258</name>
</gene>
<dbReference type="AlphaFoldDB" id="A0A931DBQ4"/>
<dbReference type="EMBL" id="JADOTZ010000001">
    <property type="protein sequence ID" value="MBG6084491.1"/>
    <property type="molecule type" value="Genomic_DNA"/>
</dbReference>
<dbReference type="GO" id="GO:0051537">
    <property type="term" value="F:2 iron, 2 sulfur cluster binding"/>
    <property type="evidence" value="ECO:0007669"/>
    <property type="project" value="UniProtKB-KW"/>
</dbReference>
<evidence type="ECO:0000256" key="4">
    <source>
        <dbReference type="ARBA" id="ARBA00023014"/>
    </source>
</evidence>
<dbReference type="CDD" id="cd03528">
    <property type="entry name" value="Rieske_RO_ferredoxin"/>
    <property type="match status" value="1"/>
</dbReference>
<keyword evidence="3" id="KW-0408">Iron</keyword>
<evidence type="ECO:0000259" key="5">
    <source>
        <dbReference type="PROSITE" id="PS51296"/>
    </source>
</evidence>
<name>A0A931DBQ4_9MICC</name>
<keyword evidence="2" id="KW-0479">Metal-binding</keyword>
<dbReference type="Gene3D" id="2.102.10.10">
    <property type="entry name" value="Rieske [2Fe-2S] iron-sulphur domain"/>
    <property type="match status" value="1"/>
</dbReference>
<keyword evidence="7" id="KW-1185">Reference proteome</keyword>
<sequence>MSEPIIVGKVEDIPEGEAEVVDSEDAGTEDDIAVFHAEDGNFYALDDTCTHETAPLSDGWIEGTEVECPVHSAKFCLKSGEALCLPATVAARTHKVEVVDGEVLLYPAAG</sequence>
<comment type="caution">
    <text evidence="6">The sequence shown here is derived from an EMBL/GenBank/DDBJ whole genome shotgun (WGS) entry which is preliminary data.</text>
</comment>
<keyword evidence="6" id="KW-0223">Dioxygenase</keyword>
<proteinExistence type="predicted"/>
<dbReference type="InterPro" id="IPR036922">
    <property type="entry name" value="Rieske_2Fe-2S_sf"/>
</dbReference>
<accession>A0A931DBQ4</accession>
<evidence type="ECO:0000313" key="7">
    <source>
        <dbReference type="Proteomes" id="UP000625033"/>
    </source>
</evidence>
<evidence type="ECO:0000256" key="2">
    <source>
        <dbReference type="ARBA" id="ARBA00022723"/>
    </source>
</evidence>
<keyword evidence="6" id="KW-0560">Oxidoreductase</keyword>
<dbReference type="GO" id="GO:0051213">
    <property type="term" value="F:dioxygenase activity"/>
    <property type="evidence" value="ECO:0007669"/>
    <property type="project" value="UniProtKB-KW"/>
</dbReference>
<dbReference type="PANTHER" id="PTHR21496">
    <property type="entry name" value="FERREDOXIN-RELATED"/>
    <property type="match status" value="1"/>
</dbReference>
<dbReference type="NCBIfam" id="NF007422">
    <property type="entry name" value="PRK09965.1"/>
    <property type="match status" value="1"/>
</dbReference>
<dbReference type="Proteomes" id="UP000625033">
    <property type="component" value="Unassembled WGS sequence"/>
</dbReference>
<keyword evidence="1" id="KW-0001">2Fe-2S</keyword>
<protein>
    <submittedName>
        <fullName evidence="6">3-phenylpropionate/trans-cinnamate dioxygenase ferredoxin subunit</fullName>
    </submittedName>
</protein>
<dbReference type="RefSeq" id="WP_196835791.1">
    <property type="nucleotide sequence ID" value="NZ_JADOTZ010000001.1"/>
</dbReference>
<dbReference type="PANTHER" id="PTHR21496:SF23">
    <property type="entry name" value="3-PHENYLPROPIONATE_CINNAMIC ACID DIOXYGENASE FERREDOXIN SUBUNIT"/>
    <property type="match status" value="1"/>
</dbReference>
<dbReference type="Pfam" id="PF00355">
    <property type="entry name" value="Rieske"/>
    <property type="match status" value="1"/>
</dbReference>
<feature type="domain" description="Rieske" evidence="5">
    <location>
        <begin position="18"/>
        <end position="105"/>
    </location>
</feature>
<keyword evidence="4" id="KW-0411">Iron-sulfur</keyword>
<evidence type="ECO:0000313" key="6">
    <source>
        <dbReference type="EMBL" id="MBG6084491.1"/>
    </source>
</evidence>
<dbReference type="GO" id="GO:0046872">
    <property type="term" value="F:metal ion binding"/>
    <property type="evidence" value="ECO:0007669"/>
    <property type="project" value="UniProtKB-KW"/>
</dbReference>
<organism evidence="6 7">
    <name type="scientific">Zhihengliuella flava</name>
    <dbReference type="NCBI Taxonomy" id="1285193"/>
    <lineage>
        <taxon>Bacteria</taxon>
        <taxon>Bacillati</taxon>
        <taxon>Actinomycetota</taxon>
        <taxon>Actinomycetes</taxon>
        <taxon>Micrococcales</taxon>
        <taxon>Micrococcaceae</taxon>
        <taxon>Zhihengliuella</taxon>
    </lineage>
</organism>